<feature type="transmembrane region" description="Helical" evidence="8">
    <location>
        <begin position="141"/>
        <end position="159"/>
    </location>
</feature>
<dbReference type="PANTHER" id="PTHR30531:SF12">
    <property type="entry name" value="FLAGELLAR BIOSYNTHETIC PROTEIN FLHB"/>
    <property type="match status" value="1"/>
</dbReference>
<dbReference type="Gene3D" id="3.40.1690.10">
    <property type="entry name" value="secretion proteins EscU"/>
    <property type="match status" value="1"/>
</dbReference>
<dbReference type="InterPro" id="IPR006135">
    <property type="entry name" value="T3SS_substrate_exporter"/>
</dbReference>
<evidence type="ECO:0000256" key="5">
    <source>
        <dbReference type="ARBA" id="ARBA00022989"/>
    </source>
</evidence>
<gene>
    <name evidence="9" type="primary">sctU</name>
    <name evidence="9" type="ordered locus">SNE_A17640</name>
</gene>
<comment type="subcellular location">
    <subcellularLocation>
        <location evidence="1">Cell membrane</location>
        <topology evidence="1">Multi-pass membrane protein</topology>
    </subcellularLocation>
</comment>
<keyword evidence="3" id="KW-1003">Cell membrane</keyword>
<keyword evidence="6 8" id="KW-0472">Membrane</keyword>
<dbReference type="GO" id="GO:0009306">
    <property type="term" value="P:protein secretion"/>
    <property type="evidence" value="ECO:0007669"/>
    <property type="project" value="InterPro"/>
</dbReference>
<dbReference type="HOGENOM" id="CLU_041013_1_3_0"/>
<evidence type="ECO:0000256" key="6">
    <source>
        <dbReference type="ARBA" id="ARBA00023136"/>
    </source>
</evidence>
<comment type="similarity">
    <text evidence="2">Belongs to the type III secretion exporter family.</text>
</comment>
<evidence type="ECO:0000313" key="9">
    <source>
        <dbReference type="EMBL" id="CCB89641.1"/>
    </source>
</evidence>
<dbReference type="OrthoDB" id="9807950at2"/>
<dbReference type="PANTHER" id="PTHR30531">
    <property type="entry name" value="FLAGELLAR BIOSYNTHETIC PROTEIN FLHB"/>
    <property type="match status" value="1"/>
</dbReference>
<evidence type="ECO:0000256" key="2">
    <source>
        <dbReference type="ARBA" id="ARBA00010690"/>
    </source>
</evidence>
<dbReference type="PRINTS" id="PR00950">
    <property type="entry name" value="TYPE3IMSPROT"/>
</dbReference>
<keyword evidence="5 8" id="KW-1133">Transmembrane helix</keyword>
<evidence type="ECO:0000256" key="7">
    <source>
        <dbReference type="SAM" id="MobiDB-lite"/>
    </source>
</evidence>
<feature type="region of interest" description="Disordered" evidence="7">
    <location>
        <begin position="1"/>
        <end position="20"/>
    </location>
</feature>
<evidence type="ECO:0000256" key="8">
    <source>
        <dbReference type="SAM" id="Phobius"/>
    </source>
</evidence>
<sequence length="358" mass="40001">MAEKTEKATPKKLRDGRKKGQVAKSKDFPAAFTFAASFALIVASANFFFENLAGFMIIAFQGVREGSQIISHIPGFVSAAFEVIFNTSMPFMIFISIIGVLVNFLIIGPLFSMQAMKFDIKKLNPINGIKNMFKLKTFIELIKSLLKITGAFILIYTVVYDSLPKIIATAAMPILGAAIVFSDFLVKVAVRIGIFFLAIAIFDLVFQKKNFAKEMKMEKYEVKQEIKDTEGNPEIKGKRRQVAQEIAYQEGPQATRRASAVVTNPIHIAVALQYNSETDPAPRICIMGKGVTADSIMKIALEENIPIMRNPILAQELYNKGQIGHYVPEETYEAIAEVLKWIDQLEESTEYNVEIFKS</sequence>
<reference key="1">
    <citation type="journal article" date="2011" name="Mol. Biol. Evol.">
        <title>Unity in variety -- the pan-genome of the Chlamydiae.</title>
        <authorList>
            <person name="Collingro A."/>
            <person name="Tischler P."/>
            <person name="Weinmaier T."/>
            <person name="Penz T."/>
            <person name="Heinz E."/>
            <person name="Brunham R.C."/>
            <person name="Read T.D."/>
            <person name="Bavoil P.M."/>
            <person name="Sachse K."/>
            <person name="Kahane S."/>
            <person name="Friedman M.G."/>
            <person name="Rattei T."/>
            <person name="Myers G.S.A."/>
            <person name="Horn M."/>
        </authorList>
    </citation>
    <scope>NUCLEOTIDE SEQUENCE</scope>
    <source>
        <strain>Z</strain>
    </source>
</reference>
<dbReference type="SUPFAM" id="SSF160544">
    <property type="entry name" value="EscU C-terminal domain-like"/>
    <property type="match status" value="1"/>
</dbReference>
<dbReference type="AlphaFoldDB" id="F8L9U0"/>
<proteinExistence type="inferred from homology"/>
<evidence type="ECO:0000256" key="4">
    <source>
        <dbReference type="ARBA" id="ARBA00022692"/>
    </source>
</evidence>
<evidence type="ECO:0000256" key="1">
    <source>
        <dbReference type="ARBA" id="ARBA00004651"/>
    </source>
</evidence>
<evidence type="ECO:0000256" key="3">
    <source>
        <dbReference type="ARBA" id="ARBA00022475"/>
    </source>
</evidence>
<dbReference type="Pfam" id="PF01312">
    <property type="entry name" value="Bac_export_2"/>
    <property type="match status" value="1"/>
</dbReference>
<feature type="transmembrane region" description="Helical" evidence="8">
    <location>
        <begin position="28"/>
        <end position="49"/>
    </location>
</feature>
<dbReference type="GO" id="GO:0005886">
    <property type="term" value="C:plasma membrane"/>
    <property type="evidence" value="ECO:0007669"/>
    <property type="project" value="UniProtKB-SubCell"/>
</dbReference>
<dbReference type="InterPro" id="IPR029025">
    <property type="entry name" value="T3SS_substrate_exporter_C"/>
</dbReference>
<dbReference type="InterPro" id="IPR006307">
    <property type="entry name" value="BsaZ-like"/>
</dbReference>
<feature type="transmembrane region" description="Helical" evidence="8">
    <location>
        <begin position="188"/>
        <end position="206"/>
    </location>
</feature>
<dbReference type="STRING" id="331113.SNE_A17640"/>
<keyword evidence="10" id="KW-1185">Reference proteome</keyword>
<evidence type="ECO:0000313" key="10">
    <source>
        <dbReference type="Proteomes" id="UP000000496"/>
    </source>
</evidence>
<dbReference type="eggNOG" id="COG1377">
    <property type="taxonomic scope" value="Bacteria"/>
</dbReference>
<dbReference type="Proteomes" id="UP000000496">
    <property type="component" value="Chromosome gsn.131"/>
</dbReference>
<feature type="compositionally biased region" description="Basic and acidic residues" evidence="7">
    <location>
        <begin position="1"/>
        <end position="13"/>
    </location>
</feature>
<feature type="transmembrane region" description="Helical" evidence="8">
    <location>
        <begin position="92"/>
        <end position="111"/>
    </location>
</feature>
<keyword evidence="4 8" id="KW-0812">Transmembrane</keyword>
<dbReference type="NCBIfam" id="NF004950">
    <property type="entry name" value="PRK06298.1"/>
    <property type="match status" value="1"/>
</dbReference>
<dbReference type="EMBL" id="FR872582">
    <property type="protein sequence ID" value="CCB89641.1"/>
    <property type="molecule type" value="Genomic_DNA"/>
</dbReference>
<dbReference type="RefSeq" id="WP_013944107.1">
    <property type="nucleotide sequence ID" value="NC_015713.1"/>
</dbReference>
<reference evidence="9 10" key="2">
    <citation type="journal article" date="2011" name="Mol. Biol. Evol.">
        <title>Unity in variety--the pan-genome of the Chlamydiae.</title>
        <authorList>
            <person name="Collingro A."/>
            <person name="Tischler P."/>
            <person name="Weinmaier T."/>
            <person name="Penz T."/>
            <person name="Heinz E."/>
            <person name="Brunham R.C."/>
            <person name="Read T.D."/>
            <person name="Bavoil P.M."/>
            <person name="Sachse K."/>
            <person name="Kahane S."/>
            <person name="Friedman M.G."/>
            <person name="Rattei T."/>
            <person name="Myers G.S."/>
            <person name="Horn M."/>
        </authorList>
    </citation>
    <scope>NUCLEOTIDE SEQUENCE [LARGE SCALE GENOMIC DNA]</scope>
    <source>
        <strain evidence="10">ATCC VR-1471 / Z</strain>
    </source>
</reference>
<name>F8L9U0_SIMNZ</name>
<dbReference type="KEGG" id="sng:SNE_A17640"/>
<protein>
    <submittedName>
        <fullName evidence="9">Type III secretion integral inner membrane protein</fullName>
    </submittedName>
</protein>
<organism evidence="9 10">
    <name type="scientific">Simkania negevensis (strain ATCC VR-1471 / DSM 27360 / Z)</name>
    <dbReference type="NCBI Taxonomy" id="331113"/>
    <lineage>
        <taxon>Bacteria</taxon>
        <taxon>Pseudomonadati</taxon>
        <taxon>Chlamydiota</taxon>
        <taxon>Chlamydiia</taxon>
        <taxon>Parachlamydiales</taxon>
        <taxon>Simkaniaceae</taxon>
        <taxon>Simkania</taxon>
    </lineage>
</organism>
<dbReference type="NCBIfam" id="TIGR01404">
    <property type="entry name" value="FlhB_rel_III"/>
    <property type="match status" value="1"/>
</dbReference>
<accession>F8L9U0</accession>